<accession>A0A183P383</accession>
<protein>
    <submittedName>
        <fullName evidence="4">Ovule protein</fullName>
    </submittedName>
</protein>
<dbReference type="EMBL" id="UZAL01029203">
    <property type="protein sequence ID" value="VDP46626.1"/>
    <property type="molecule type" value="Genomic_DNA"/>
</dbReference>
<reference evidence="1 3" key="1">
    <citation type="submission" date="2018-11" db="EMBL/GenBank/DDBJ databases">
        <authorList>
            <consortium name="Pathogen Informatics"/>
        </authorList>
    </citation>
    <scope>NUCLEOTIDE SEQUENCE [LARGE SCALE GENOMIC DNA]</scope>
    <source>
        <strain evidence="1">Denwood</strain>
        <strain evidence="3">Denwood, Zambia</strain>
    </source>
</reference>
<keyword evidence="3" id="KW-1185">Reference proteome</keyword>
<dbReference type="AlphaFoldDB" id="A0A183P383"/>
<dbReference type="WBParaSite" id="SMTH1_3650.1">
    <property type="protein sequence ID" value="SMTH1_3650.1"/>
    <property type="gene ID" value="SMTH1_3650"/>
</dbReference>
<proteinExistence type="predicted"/>
<evidence type="ECO:0000313" key="4">
    <source>
        <dbReference type="WBParaSite" id="SMTH1_3650.1"/>
    </source>
</evidence>
<reference evidence="4" key="2">
    <citation type="submission" date="2023-11" db="UniProtKB">
        <authorList>
            <consortium name="WormBaseParasite"/>
        </authorList>
    </citation>
    <scope>IDENTIFICATION</scope>
</reference>
<dbReference type="Proteomes" id="UP000269396">
    <property type="component" value="Unassembled WGS sequence"/>
</dbReference>
<dbReference type="Proteomes" id="UP000050791">
    <property type="component" value="Unassembled WGS sequence"/>
</dbReference>
<evidence type="ECO:0000313" key="3">
    <source>
        <dbReference type="Proteomes" id="UP000269396"/>
    </source>
</evidence>
<name>A0A183P383_9TREM</name>
<sequence>MLAGQLQSLFLHEIGVHDVLQTITGNYDPLRLENTASSDYLLQMSNQSKNSSSLRLRDLWILQLGNIKMKGSEYFLLYFAPGSYNVDLLERKKTNT</sequence>
<gene>
    <name evidence="1" type="ORF">SMTD_LOCUS8819</name>
</gene>
<evidence type="ECO:0000313" key="1">
    <source>
        <dbReference type="EMBL" id="VDP46626.1"/>
    </source>
</evidence>
<evidence type="ECO:0000313" key="2">
    <source>
        <dbReference type="Proteomes" id="UP000050791"/>
    </source>
</evidence>
<organism evidence="2 4">
    <name type="scientific">Schistosoma mattheei</name>
    <dbReference type="NCBI Taxonomy" id="31246"/>
    <lineage>
        <taxon>Eukaryota</taxon>
        <taxon>Metazoa</taxon>
        <taxon>Spiralia</taxon>
        <taxon>Lophotrochozoa</taxon>
        <taxon>Platyhelminthes</taxon>
        <taxon>Trematoda</taxon>
        <taxon>Digenea</taxon>
        <taxon>Strigeidida</taxon>
        <taxon>Schistosomatoidea</taxon>
        <taxon>Schistosomatidae</taxon>
        <taxon>Schistosoma</taxon>
    </lineage>
</organism>